<dbReference type="GO" id="GO:0005524">
    <property type="term" value="F:ATP binding"/>
    <property type="evidence" value="ECO:0007669"/>
    <property type="project" value="UniProtKB-KW"/>
</dbReference>
<dbReference type="InterPro" id="IPR003593">
    <property type="entry name" value="AAA+_ATPase"/>
</dbReference>
<dbReference type="SUPFAM" id="SSF52540">
    <property type="entry name" value="P-loop containing nucleoside triphosphate hydrolases"/>
    <property type="match status" value="1"/>
</dbReference>
<dbReference type="Gene3D" id="3.40.50.300">
    <property type="entry name" value="P-loop containing nucleotide triphosphate hydrolases"/>
    <property type="match status" value="1"/>
</dbReference>
<organism evidence="2 3">
    <name type="scientific">Anaerobacterium chartisolvens</name>
    <dbReference type="NCBI Taxonomy" id="1297424"/>
    <lineage>
        <taxon>Bacteria</taxon>
        <taxon>Bacillati</taxon>
        <taxon>Bacillota</taxon>
        <taxon>Clostridia</taxon>
        <taxon>Eubacteriales</taxon>
        <taxon>Oscillospiraceae</taxon>
        <taxon>Anaerobacterium</taxon>
    </lineage>
</organism>
<dbReference type="RefSeq" id="WP_114295934.1">
    <property type="nucleotide sequence ID" value="NZ_QPJT01000001.1"/>
</dbReference>
<evidence type="ECO:0000259" key="1">
    <source>
        <dbReference type="SMART" id="SM00382"/>
    </source>
</evidence>
<dbReference type="Proteomes" id="UP000253034">
    <property type="component" value="Unassembled WGS sequence"/>
</dbReference>
<dbReference type="SMART" id="SM00382">
    <property type="entry name" value="AAA"/>
    <property type="match status" value="1"/>
</dbReference>
<name>A0A369BK46_9FIRM</name>
<dbReference type="Pfam" id="PF13175">
    <property type="entry name" value="AAA_15"/>
    <property type="match status" value="1"/>
</dbReference>
<evidence type="ECO:0000313" key="2">
    <source>
        <dbReference type="EMBL" id="RCX20988.1"/>
    </source>
</evidence>
<dbReference type="Pfam" id="PF13304">
    <property type="entry name" value="AAA_21"/>
    <property type="match status" value="1"/>
</dbReference>
<feature type="domain" description="AAA+ ATPase" evidence="1">
    <location>
        <begin position="29"/>
        <end position="364"/>
    </location>
</feature>
<protein>
    <submittedName>
        <fullName evidence="2">Putative ATP-binding protein involved in virulence</fullName>
    </submittedName>
</protein>
<dbReference type="InterPro" id="IPR027417">
    <property type="entry name" value="P-loop_NTPase"/>
</dbReference>
<gene>
    <name evidence="2" type="ORF">DFR58_101192</name>
</gene>
<dbReference type="OrthoDB" id="9784297at2"/>
<reference evidence="2 3" key="1">
    <citation type="submission" date="2018-07" db="EMBL/GenBank/DDBJ databases">
        <title>Genomic Encyclopedia of Type Strains, Phase IV (KMG-IV): sequencing the most valuable type-strain genomes for metagenomic binning, comparative biology and taxonomic classification.</title>
        <authorList>
            <person name="Goeker M."/>
        </authorList>
    </citation>
    <scope>NUCLEOTIDE SEQUENCE [LARGE SCALE GENOMIC DNA]</scope>
    <source>
        <strain evidence="2 3">DSM 27016</strain>
    </source>
</reference>
<proteinExistence type="predicted"/>
<dbReference type="InterPro" id="IPR041685">
    <property type="entry name" value="AAA_GajA/Old/RecF-like"/>
</dbReference>
<keyword evidence="3" id="KW-1185">Reference proteome</keyword>
<accession>A0A369BK46</accession>
<keyword evidence="2" id="KW-0067">ATP-binding</keyword>
<dbReference type="InterPro" id="IPR003959">
    <property type="entry name" value="ATPase_AAA_core"/>
</dbReference>
<keyword evidence="2" id="KW-0547">Nucleotide-binding</keyword>
<dbReference type="InterPro" id="IPR051396">
    <property type="entry name" value="Bact_Antivir_Def_Nuclease"/>
</dbReference>
<sequence length="367" mass="42740">MQIKFVRIENFKGIRNLEIDFVDRQSGKIRPITCLFGDNGSGKTTVLQALALVISLATRKINNPYEFQWYGFLGDRVSTFGKTYIEVDIVLSEDEINAIDEIYNKWKQYLPVQFKKDNLIAPKKDSCITIIYESGRIRAKQGRGALVELLGRYYTKSSLIQRDKQDKKYFDRVGDVFWFDQYRNLGRGNYQNIEGNDVDSQKISWQAGIEVLRKHLVGWEHKRRYSTNIIPEEDYLEKLQGYLSRIFIGSKFDGLEIMPSTIDQSEPEFYFMIKRNDSRYDISEMSSGEQAVFCVLYEFVRLNISRSIVLIDELELHLHPPEQQLLYNSLRKIGPDCQYIITSHSPYLRDIIPEGQTLRLEGGSLCL</sequence>
<dbReference type="EMBL" id="QPJT01000001">
    <property type="protein sequence ID" value="RCX20988.1"/>
    <property type="molecule type" value="Genomic_DNA"/>
</dbReference>
<dbReference type="AlphaFoldDB" id="A0A369BK46"/>
<dbReference type="GO" id="GO:0016887">
    <property type="term" value="F:ATP hydrolysis activity"/>
    <property type="evidence" value="ECO:0007669"/>
    <property type="project" value="InterPro"/>
</dbReference>
<evidence type="ECO:0000313" key="3">
    <source>
        <dbReference type="Proteomes" id="UP000253034"/>
    </source>
</evidence>
<dbReference type="PANTHER" id="PTHR43581:SF4">
    <property type="entry name" value="ATP_GTP PHOSPHATASE"/>
    <property type="match status" value="1"/>
</dbReference>
<comment type="caution">
    <text evidence="2">The sequence shown here is derived from an EMBL/GenBank/DDBJ whole genome shotgun (WGS) entry which is preliminary data.</text>
</comment>
<dbReference type="PANTHER" id="PTHR43581">
    <property type="entry name" value="ATP/GTP PHOSPHATASE"/>
    <property type="match status" value="1"/>
</dbReference>